<name>A0ABR9ZVS0_9FIRM</name>
<dbReference type="RefSeq" id="WP_194702778.1">
    <property type="nucleotide sequence ID" value="NZ_JADKNH010000009.1"/>
</dbReference>
<evidence type="ECO:0000256" key="1">
    <source>
        <dbReference type="SAM" id="MobiDB-lite"/>
    </source>
</evidence>
<proteinExistence type="predicted"/>
<reference evidence="3 4" key="1">
    <citation type="submission" date="2020-11" db="EMBL/GenBank/DDBJ databases">
        <title>Fusibacter basophilias sp. nov.</title>
        <authorList>
            <person name="Qiu D."/>
        </authorList>
    </citation>
    <scope>NUCLEOTIDE SEQUENCE [LARGE SCALE GENOMIC DNA]</scope>
    <source>
        <strain evidence="3 4">Q10-2</strain>
    </source>
</reference>
<keyword evidence="4" id="KW-1185">Reference proteome</keyword>
<feature type="compositionally biased region" description="Basic and acidic residues" evidence="1">
    <location>
        <begin position="85"/>
        <end position="111"/>
    </location>
</feature>
<dbReference type="InterPro" id="IPR032820">
    <property type="entry name" value="ATPase_put"/>
</dbReference>
<keyword evidence="2" id="KW-0472">Membrane</keyword>
<dbReference type="Proteomes" id="UP000614200">
    <property type="component" value="Unassembled WGS sequence"/>
</dbReference>
<feature type="transmembrane region" description="Helical" evidence="2">
    <location>
        <begin position="12"/>
        <end position="33"/>
    </location>
</feature>
<accession>A0ABR9ZVS0</accession>
<keyword evidence="2" id="KW-1133">Transmembrane helix</keyword>
<evidence type="ECO:0000313" key="4">
    <source>
        <dbReference type="Proteomes" id="UP000614200"/>
    </source>
</evidence>
<feature type="region of interest" description="Disordered" evidence="1">
    <location>
        <begin position="79"/>
        <end position="111"/>
    </location>
</feature>
<evidence type="ECO:0000313" key="3">
    <source>
        <dbReference type="EMBL" id="MBF4694547.1"/>
    </source>
</evidence>
<feature type="transmembrane region" description="Helical" evidence="2">
    <location>
        <begin position="45"/>
        <end position="63"/>
    </location>
</feature>
<keyword evidence="2" id="KW-0812">Transmembrane</keyword>
<protein>
    <submittedName>
        <fullName evidence="3">AtpZ/AtpI family protein</fullName>
    </submittedName>
</protein>
<dbReference type="EMBL" id="JADKNH010000009">
    <property type="protein sequence ID" value="MBF4694547.1"/>
    <property type="molecule type" value="Genomic_DNA"/>
</dbReference>
<gene>
    <name evidence="3" type="ORF">ISU02_15660</name>
</gene>
<sequence length="111" mass="12621">MKKTTKSIMENLALISQVGIMMVVPIGFGVFAGNFLDNKFGTTPIWLVIMIVIGVGAAFRNLMQLATTKSKEYKNDYTARTQVENYEREQQREQSSNEKKVNEEDESKTHL</sequence>
<organism evidence="3 4">
    <name type="scientific">Fusibacter ferrireducens</name>
    <dbReference type="NCBI Taxonomy" id="2785058"/>
    <lineage>
        <taxon>Bacteria</taxon>
        <taxon>Bacillati</taxon>
        <taxon>Bacillota</taxon>
        <taxon>Clostridia</taxon>
        <taxon>Eubacteriales</taxon>
        <taxon>Eubacteriales Family XII. Incertae Sedis</taxon>
        <taxon>Fusibacter</taxon>
    </lineage>
</organism>
<comment type="caution">
    <text evidence="3">The sequence shown here is derived from an EMBL/GenBank/DDBJ whole genome shotgun (WGS) entry which is preliminary data.</text>
</comment>
<evidence type="ECO:0000256" key="2">
    <source>
        <dbReference type="SAM" id="Phobius"/>
    </source>
</evidence>
<dbReference type="Pfam" id="PF09527">
    <property type="entry name" value="ATPase_gene1"/>
    <property type="match status" value="1"/>
</dbReference>